<evidence type="ECO:0000256" key="1">
    <source>
        <dbReference type="SAM" id="MobiDB-lite"/>
    </source>
</evidence>
<evidence type="ECO:0000313" key="3">
    <source>
        <dbReference type="Proteomes" id="UP001164935"/>
    </source>
</evidence>
<organism evidence="2 3">
    <name type="scientific">Halomonas qinghailakensis</name>
    <dbReference type="NCBI Taxonomy" id="2937790"/>
    <lineage>
        <taxon>Bacteria</taxon>
        <taxon>Pseudomonadati</taxon>
        <taxon>Pseudomonadota</taxon>
        <taxon>Gammaproteobacteria</taxon>
        <taxon>Oceanospirillales</taxon>
        <taxon>Halomonadaceae</taxon>
        <taxon>Halomonas</taxon>
    </lineage>
</organism>
<proteinExistence type="predicted"/>
<protein>
    <submittedName>
        <fullName evidence="2">Uncharacterized protein</fullName>
    </submittedName>
</protein>
<dbReference type="KEGG" id="hqn:M0220_12010"/>
<feature type="compositionally biased region" description="Polar residues" evidence="1">
    <location>
        <begin position="98"/>
        <end position="108"/>
    </location>
</feature>
<sequence>MQPNQLSDISRKGLQLAIQEIREEMFDTPECDYTIAKLLSHCGQFETAERHIDEMLLKWGASPEVTRLTEQAYTDLVTFSADNTESLSSSAPSRHSSAEVTSQLPAIA</sequence>
<feature type="compositionally biased region" description="Low complexity" evidence="1">
    <location>
        <begin position="86"/>
        <end position="95"/>
    </location>
</feature>
<gene>
    <name evidence="2" type="ORF">M0220_12010</name>
</gene>
<dbReference type="AlphaFoldDB" id="A0AA46TP33"/>
<feature type="region of interest" description="Disordered" evidence="1">
    <location>
        <begin position="84"/>
        <end position="108"/>
    </location>
</feature>
<dbReference type="EMBL" id="CP096973">
    <property type="protein sequence ID" value="UYO73603.1"/>
    <property type="molecule type" value="Genomic_DNA"/>
</dbReference>
<dbReference type="Proteomes" id="UP001164935">
    <property type="component" value="Chromosome"/>
</dbReference>
<evidence type="ECO:0000313" key="2">
    <source>
        <dbReference type="EMBL" id="UYO73603.1"/>
    </source>
</evidence>
<keyword evidence="3" id="KW-1185">Reference proteome</keyword>
<name>A0AA46TP33_9GAMM</name>
<accession>A0AA46TP33</accession>
<dbReference type="RefSeq" id="WP_030073640.1">
    <property type="nucleotide sequence ID" value="NZ_CP096973.1"/>
</dbReference>
<reference evidence="2" key="1">
    <citation type="submission" date="2022-05" db="EMBL/GenBank/DDBJ databases">
        <title>Complete sequence of a novel PHA-producing Halomonas strain.</title>
        <authorList>
            <person name="Zheng Z."/>
        </authorList>
    </citation>
    <scope>NUCLEOTIDE SEQUENCE</scope>
    <source>
        <strain evidence="2">ZZQ-149</strain>
    </source>
</reference>